<protein>
    <submittedName>
        <fullName evidence="1">Uncharacterized protein</fullName>
    </submittedName>
</protein>
<organism evidence="1">
    <name type="scientific">marine sediment metagenome</name>
    <dbReference type="NCBI Taxonomy" id="412755"/>
    <lineage>
        <taxon>unclassified sequences</taxon>
        <taxon>metagenomes</taxon>
        <taxon>ecological metagenomes</taxon>
    </lineage>
</organism>
<name>X1K932_9ZZZZ</name>
<dbReference type="Gene3D" id="2.30.310.10">
    <property type="entry name" value="ibrinogen binding protein from staphylococcus aureus domain"/>
    <property type="match status" value="1"/>
</dbReference>
<comment type="caution">
    <text evidence="1">The sequence shown here is derived from an EMBL/GenBank/DDBJ whole genome shotgun (WGS) entry which is preliminary data.</text>
</comment>
<reference evidence="1" key="1">
    <citation type="journal article" date="2014" name="Front. Microbiol.">
        <title>High frequency of phylogenetically diverse reductive dehalogenase-homologous genes in deep subseafloor sedimentary metagenomes.</title>
        <authorList>
            <person name="Kawai M."/>
            <person name="Futagami T."/>
            <person name="Toyoda A."/>
            <person name="Takaki Y."/>
            <person name="Nishi S."/>
            <person name="Hori S."/>
            <person name="Arai W."/>
            <person name="Tsubouchi T."/>
            <person name="Morono Y."/>
            <person name="Uchiyama I."/>
            <person name="Ito T."/>
            <person name="Fujiyama A."/>
            <person name="Inagaki F."/>
            <person name="Takami H."/>
        </authorList>
    </citation>
    <scope>NUCLEOTIDE SEQUENCE</scope>
    <source>
        <strain evidence="1">Expedition CK06-06</strain>
    </source>
</reference>
<feature type="non-terminal residue" evidence="1">
    <location>
        <position position="241"/>
    </location>
</feature>
<proteinExistence type="predicted"/>
<dbReference type="EMBL" id="BARV01007083">
    <property type="protein sequence ID" value="GAI03502.1"/>
    <property type="molecule type" value="Genomic_DNA"/>
</dbReference>
<evidence type="ECO:0000313" key="1">
    <source>
        <dbReference type="EMBL" id="GAI03502.1"/>
    </source>
</evidence>
<dbReference type="AlphaFoldDB" id="X1K932"/>
<sequence>MNGIYLYLLLQEIRDKLLGLYINEIRSMHRMVQIICGDKALFVSLYPEAPAIFFSERIKKNFEKLKSFSDNVCSSRIKNVEQPNFMPVMKLELERLDIAGKSEVEIIISLYRAAPNFSIKTARSQKNLFPRYLEKCPKKSIIELTEKYLQSNYTQKGIDFKERLVKEIEGVDKKGNAMTLVLLSLFCILPNKYEIVFNNRNILIESERIEFQDYVSLKPVAELLNLSYVLDNTTQRLYLSA</sequence>
<gene>
    <name evidence="1" type="ORF">S06H3_14478</name>
</gene>
<accession>X1K932</accession>